<dbReference type="GO" id="GO:0051060">
    <property type="term" value="F:pullulanase activity"/>
    <property type="evidence" value="ECO:0007669"/>
    <property type="project" value="InterPro"/>
</dbReference>
<dbReference type="Gene3D" id="2.60.40.1130">
    <property type="entry name" value="Rab geranylgeranyltransferase alpha-subunit, insert domain"/>
    <property type="match status" value="1"/>
</dbReference>
<evidence type="ECO:0000313" key="7">
    <source>
        <dbReference type="Proteomes" id="UP001341281"/>
    </source>
</evidence>
<feature type="domain" description="Pullulanase N2" evidence="5">
    <location>
        <begin position="81"/>
        <end position="193"/>
    </location>
</feature>
<feature type="region of interest" description="Disordered" evidence="2">
    <location>
        <begin position="1115"/>
        <end position="1175"/>
    </location>
</feature>
<evidence type="ECO:0000256" key="1">
    <source>
        <dbReference type="ARBA" id="ARBA00008061"/>
    </source>
</evidence>
<dbReference type="Pfam" id="PF17967">
    <property type="entry name" value="Pullulanase_N2"/>
    <property type="match status" value="1"/>
</dbReference>
<feature type="compositionally biased region" description="Basic residues" evidence="2">
    <location>
        <begin position="1160"/>
        <end position="1175"/>
    </location>
</feature>
<evidence type="ECO:0000259" key="3">
    <source>
        <dbReference type="Pfam" id="PF02922"/>
    </source>
</evidence>
<dbReference type="Pfam" id="PF11852">
    <property type="entry name" value="Pullul_strch_C"/>
    <property type="match status" value="1"/>
</dbReference>
<reference evidence="6 7" key="1">
    <citation type="submission" date="2024-02" db="EMBL/GenBank/DDBJ databases">
        <title>High-quality chromosome-scale genome assembly of Pensacola bahiagrass (Paspalum notatum Flugge var. saurae).</title>
        <authorList>
            <person name="Vega J.M."/>
            <person name="Podio M."/>
            <person name="Orjuela J."/>
            <person name="Siena L.A."/>
            <person name="Pessino S.C."/>
            <person name="Combes M.C."/>
            <person name="Mariac C."/>
            <person name="Albertini E."/>
            <person name="Pupilli F."/>
            <person name="Ortiz J.P.A."/>
            <person name="Leblanc O."/>
        </authorList>
    </citation>
    <scope>NUCLEOTIDE SEQUENCE [LARGE SCALE GENOMIC DNA]</scope>
    <source>
        <strain evidence="6">R1</strain>
        <tissue evidence="6">Leaf</tissue>
    </source>
</reference>
<feature type="domain" description="Alpha-1,6-glucosidases pullulanase-type C-terminal" evidence="4">
    <location>
        <begin position="784"/>
        <end position="953"/>
    </location>
</feature>
<evidence type="ECO:0000313" key="6">
    <source>
        <dbReference type="EMBL" id="WVZ83782.1"/>
    </source>
</evidence>
<evidence type="ECO:0008006" key="8">
    <source>
        <dbReference type="Google" id="ProtNLM"/>
    </source>
</evidence>
<keyword evidence="7" id="KW-1185">Reference proteome</keyword>
<feature type="compositionally biased region" description="Basic and acidic residues" evidence="2">
    <location>
        <begin position="1145"/>
        <end position="1159"/>
    </location>
</feature>
<feature type="domain" description="Glycoside hydrolase family 13 N-terminal" evidence="3">
    <location>
        <begin position="200"/>
        <end position="284"/>
    </location>
</feature>
<name>A0AAQ3U4K1_PASNO</name>
<dbReference type="Gene3D" id="2.60.40.10">
    <property type="entry name" value="Immunoglobulins"/>
    <property type="match status" value="1"/>
</dbReference>
<dbReference type="PANTHER" id="PTHR43002">
    <property type="entry name" value="GLYCOGEN DEBRANCHING ENZYME"/>
    <property type="match status" value="1"/>
</dbReference>
<dbReference type="Gene3D" id="2.60.40.1180">
    <property type="entry name" value="Golgi alpha-mannosidase II"/>
    <property type="match status" value="1"/>
</dbReference>
<dbReference type="InterPro" id="IPR011839">
    <property type="entry name" value="Pullul_strch"/>
</dbReference>
<dbReference type="InterPro" id="IPR013783">
    <property type="entry name" value="Ig-like_fold"/>
</dbReference>
<dbReference type="InterPro" id="IPR014756">
    <property type="entry name" value="Ig_E-set"/>
</dbReference>
<dbReference type="Pfam" id="PF02922">
    <property type="entry name" value="CBM_48"/>
    <property type="match status" value="1"/>
</dbReference>
<proteinExistence type="inferred from homology"/>
<evidence type="ECO:0000256" key="2">
    <source>
        <dbReference type="SAM" id="MobiDB-lite"/>
    </source>
</evidence>
<dbReference type="InterPro" id="IPR040671">
    <property type="entry name" value="Pullulanase_N2"/>
</dbReference>
<accession>A0AAQ3U4K1</accession>
<dbReference type="InterPro" id="IPR024561">
    <property type="entry name" value="Pullul_strch_C"/>
</dbReference>
<feature type="compositionally biased region" description="Gly residues" evidence="2">
    <location>
        <begin position="1115"/>
        <end position="1127"/>
    </location>
</feature>
<dbReference type="AlphaFoldDB" id="A0AAQ3U4K1"/>
<organism evidence="6 7">
    <name type="scientific">Paspalum notatum var. saurae</name>
    <dbReference type="NCBI Taxonomy" id="547442"/>
    <lineage>
        <taxon>Eukaryota</taxon>
        <taxon>Viridiplantae</taxon>
        <taxon>Streptophyta</taxon>
        <taxon>Embryophyta</taxon>
        <taxon>Tracheophyta</taxon>
        <taxon>Spermatophyta</taxon>
        <taxon>Magnoliopsida</taxon>
        <taxon>Liliopsida</taxon>
        <taxon>Poales</taxon>
        <taxon>Poaceae</taxon>
        <taxon>PACMAD clade</taxon>
        <taxon>Panicoideae</taxon>
        <taxon>Andropogonodae</taxon>
        <taxon>Paspaleae</taxon>
        <taxon>Paspalinae</taxon>
        <taxon>Paspalum</taxon>
    </lineage>
</organism>
<evidence type="ECO:0000259" key="4">
    <source>
        <dbReference type="Pfam" id="PF11852"/>
    </source>
</evidence>
<dbReference type="SUPFAM" id="SSF81296">
    <property type="entry name" value="E set domains"/>
    <property type="match status" value="2"/>
</dbReference>
<sequence>MLLHAGPAFLLAPPPRSAAPSSASPGRSRAAAQSSPSAAHSGRAALRPAAPRAPMATATGEEGAGADVGVAEATQSFLLDARAYWVTRSLIAWDVSDRVTSLFLYASRNATMCMSSRVIEGYDTKVELQPEHDGLPASVTEKFPFISCYRAFRIPSSVDVAALVKCQLAVASFDAHGNSQDVTGLQLPGVLDDMFAYTGPLGSIFSEEAVSLHLWAPTAQDVCVSFYDGSVGPLLETVQLTESNGVWSVSGPRNWENRYYLYEVKVYHPSTSNIEKCLAADPYARGLSANGTRTWLVDISSETLKPLSWDKLATEKPKLDSFSDISIYELHIRDFSAHDSTVDCHFRGGFSAFTCQDSAGINHLRKLSEAGLTHVHLLPSFQFGGVDDIKDNWKCVDEDELSKSPPGSDFQQAAIAAIQEEDPYNWGYNPVVWGVPKGSYASNPDGPSRIIECRQMVQALNRLGLRVVMDVVYNHLYSSGPFAITSVLDKIVPGYYLRRDTNGQIENSAAVNNTASEHFMVDRLIVDDLLNWAVNYKVDGFRFDLMGHIMKKTMIRAKSALQSLTVDEHGVDGSKIYLYGEGWDFGEVAQNQRGINASQLNMSGTGIGSFNDRIRDAINGGSPFGNPLQQGFSTGLFLEPNGFYQGNETETRLTLATYADHIQIGLAGNLKDYVLISHSGEAKKGSEICTFGGSPVGYTSSPIETINYASAHDNETLFDIISLKTPMHLSIDERCRINHLSSSMVALCQGIPFFHAGDEILRSKSLDRDSYNSGDWFNKIDFTYETNNWGVGLPPREKNEGNWPLMKPRLENPSFKPAKDHILAALDNFVEILKIRYSSPLFRLTTASDIEQRVHFHNTGPSLVPGVIVMSIEDARNDTHDMAQLDKNFSRVVTVFNVCLYEVSIEIPNLASLGIQLHPVQVNSSDALVRQSAYVATTGRFTVPKRTTAVFVEPRAEGDVIGGSPGAGECAAGVVVGVAVRRRAGGLEQLRVVGGPARRRRAVLAGAAVARAAVGVAGALARDDGAAAGRRRGHDAEVGGAHGVHVAGARGGAAVAGAAARWRDAHRHVEAVDEADVVEVLAAGARRGERDLDERDGRRGAAALARDVARAAVGRGAGEAAGGGVGGAARARPERARPGPRRRRGEAGRGRRRQVEPRARQRRRARAVQRAHPHRVLARVREAERRRAVHAQRCSYACIQPSRR</sequence>
<dbReference type="NCBIfam" id="TIGR02103">
    <property type="entry name" value="pullul_strch"/>
    <property type="match status" value="1"/>
</dbReference>
<dbReference type="InterPro" id="IPR013780">
    <property type="entry name" value="Glyco_hydro_b"/>
</dbReference>
<dbReference type="CDD" id="cd02860">
    <property type="entry name" value="E_set_Pullulanase"/>
    <property type="match status" value="1"/>
</dbReference>
<feature type="compositionally biased region" description="Low complexity" evidence="2">
    <location>
        <begin position="18"/>
        <end position="62"/>
    </location>
</feature>
<dbReference type="Proteomes" id="UP001341281">
    <property type="component" value="Chromosome 07"/>
</dbReference>
<dbReference type="GO" id="GO:0005975">
    <property type="term" value="P:carbohydrate metabolic process"/>
    <property type="evidence" value="ECO:0007669"/>
    <property type="project" value="InterPro"/>
</dbReference>
<comment type="similarity">
    <text evidence="1">Belongs to the glycosyl hydrolase 13 family.</text>
</comment>
<dbReference type="EMBL" id="CP144751">
    <property type="protein sequence ID" value="WVZ83782.1"/>
    <property type="molecule type" value="Genomic_DNA"/>
</dbReference>
<protein>
    <recommendedName>
        <fullName evidence="8">Pullulanase</fullName>
    </recommendedName>
</protein>
<dbReference type="SUPFAM" id="SSF51011">
    <property type="entry name" value="Glycosyl hydrolase domain"/>
    <property type="match status" value="1"/>
</dbReference>
<evidence type="ECO:0000259" key="5">
    <source>
        <dbReference type="Pfam" id="PF17967"/>
    </source>
</evidence>
<dbReference type="Gene3D" id="3.20.20.80">
    <property type="entry name" value="Glycosidases"/>
    <property type="match status" value="1"/>
</dbReference>
<gene>
    <name evidence="6" type="ORF">U9M48_030887</name>
</gene>
<dbReference type="InterPro" id="IPR017853">
    <property type="entry name" value="GH"/>
</dbReference>
<dbReference type="SUPFAM" id="SSF51445">
    <property type="entry name" value="(Trans)glycosidases"/>
    <property type="match status" value="1"/>
</dbReference>
<dbReference type="InterPro" id="IPR004193">
    <property type="entry name" value="Glyco_hydro_13_N"/>
</dbReference>
<dbReference type="CDD" id="cd11341">
    <property type="entry name" value="AmyAc_Pullulanase_LD-like"/>
    <property type="match status" value="1"/>
</dbReference>
<feature type="region of interest" description="Disordered" evidence="2">
    <location>
        <begin position="9"/>
        <end position="62"/>
    </location>
</feature>